<dbReference type="Pfam" id="PF05050">
    <property type="entry name" value="Methyltransf_21"/>
    <property type="match status" value="1"/>
</dbReference>
<dbReference type="OrthoDB" id="2108639at2759"/>
<evidence type="ECO:0000259" key="2">
    <source>
        <dbReference type="Pfam" id="PF05050"/>
    </source>
</evidence>
<name>A0A1Y2CDK2_9FUNG</name>
<dbReference type="PANTHER" id="PTHR34203:SF15">
    <property type="entry name" value="SLL1173 PROTEIN"/>
    <property type="match status" value="1"/>
</dbReference>
<keyword evidence="4" id="KW-1185">Reference proteome</keyword>
<dbReference type="InterPro" id="IPR029063">
    <property type="entry name" value="SAM-dependent_MTases_sf"/>
</dbReference>
<keyword evidence="1" id="KW-1133">Transmembrane helix</keyword>
<proteinExistence type="predicted"/>
<organism evidence="3 4">
    <name type="scientific">Rhizoclosmatium globosum</name>
    <dbReference type="NCBI Taxonomy" id="329046"/>
    <lineage>
        <taxon>Eukaryota</taxon>
        <taxon>Fungi</taxon>
        <taxon>Fungi incertae sedis</taxon>
        <taxon>Chytridiomycota</taxon>
        <taxon>Chytridiomycota incertae sedis</taxon>
        <taxon>Chytridiomycetes</taxon>
        <taxon>Chytridiales</taxon>
        <taxon>Chytriomycetaceae</taxon>
        <taxon>Rhizoclosmatium</taxon>
    </lineage>
</organism>
<dbReference type="Gene3D" id="3.40.50.150">
    <property type="entry name" value="Vaccinia Virus protein VP39"/>
    <property type="match status" value="1"/>
</dbReference>
<dbReference type="InterPro" id="IPR052514">
    <property type="entry name" value="SAM-dependent_MTase"/>
</dbReference>
<dbReference type="GO" id="GO:0032259">
    <property type="term" value="P:methylation"/>
    <property type="evidence" value="ECO:0007669"/>
    <property type="project" value="UniProtKB-KW"/>
</dbReference>
<dbReference type="GO" id="GO:0008168">
    <property type="term" value="F:methyltransferase activity"/>
    <property type="evidence" value="ECO:0007669"/>
    <property type="project" value="UniProtKB-KW"/>
</dbReference>
<sequence length="337" mass="38248">MVVRTTLRGTPYTRLLTLSIFANVVFSIWFLFGSRCETNSVAKTQSTSSNSPFFSFASPKNPPKPKWSPSLFKTCCPQNQSVEMNAEYPSFSFCLHPRGKDYAVSDSVYKASGSSEGLFETPIRKQMLQVLERHGDHNAVVLDIGANIGLHAMFLANAGYKVHVFEPLKKNYDLLACSATSSARLYNNVVVNPYGLGKEVGKSCIVTDHDNFGAAKIKNGQTCTPEYTVEVRRLDEYLTKSKIQPTLIKIDTEGYEFKALITAKEIFKKNPPPHIFTEFVPRHFKDPAVNEDPEDYLQFFYDLGYKIQWRDVKEVKKGDANYKDLLNTDMNDLYMYR</sequence>
<dbReference type="SUPFAM" id="SSF53335">
    <property type="entry name" value="S-adenosyl-L-methionine-dependent methyltransferases"/>
    <property type="match status" value="1"/>
</dbReference>
<evidence type="ECO:0000313" key="4">
    <source>
        <dbReference type="Proteomes" id="UP000193642"/>
    </source>
</evidence>
<protein>
    <submittedName>
        <fullName evidence="3">Methyltransferase FkbM</fullName>
    </submittedName>
</protein>
<feature type="transmembrane region" description="Helical" evidence="1">
    <location>
        <begin position="12"/>
        <end position="32"/>
    </location>
</feature>
<dbReference type="AlphaFoldDB" id="A0A1Y2CDK2"/>
<dbReference type="EMBL" id="MCGO01000020">
    <property type="protein sequence ID" value="ORY45138.1"/>
    <property type="molecule type" value="Genomic_DNA"/>
</dbReference>
<feature type="domain" description="Methyltransferase FkbM" evidence="2">
    <location>
        <begin position="143"/>
        <end position="307"/>
    </location>
</feature>
<gene>
    <name evidence="3" type="ORF">BCR33DRAFT_193909</name>
</gene>
<accession>A0A1Y2CDK2</accession>
<reference evidence="3 4" key="1">
    <citation type="submission" date="2016-07" db="EMBL/GenBank/DDBJ databases">
        <title>Pervasive Adenine N6-methylation of Active Genes in Fungi.</title>
        <authorList>
            <consortium name="DOE Joint Genome Institute"/>
            <person name="Mondo S.J."/>
            <person name="Dannebaum R.O."/>
            <person name="Kuo R.C."/>
            <person name="Labutti K."/>
            <person name="Haridas S."/>
            <person name="Kuo A."/>
            <person name="Salamov A."/>
            <person name="Ahrendt S.R."/>
            <person name="Lipzen A."/>
            <person name="Sullivan W."/>
            <person name="Andreopoulos W.B."/>
            <person name="Clum A."/>
            <person name="Lindquist E."/>
            <person name="Daum C."/>
            <person name="Ramamoorthy G.K."/>
            <person name="Gryganskyi A."/>
            <person name="Culley D."/>
            <person name="Magnuson J.K."/>
            <person name="James T.Y."/>
            <person name="O'Malley M.A."/>
            <person name="Stajich J.E."/>
            <person name="Spatafora J.W."/>
            <person name="Visel A."/>
            <person name="Grigoriev I.V."/>
        </authorList>
    </citation>
    <scope>NUCLEOTIDE SEQUENCE [LARGE SCALE GENOMIC DNA]</scope>
    <source>
        <strain evidence="3 4">JEL800</strain>
    </source>
</reference>
<evidence type="ECO:0000256" key="1">
    <source>
        <dbReference type="SAM" id="Phobius"/>
    </source>
</evidence>
<evidence type="ECO:0000313" key="3">
    <source>
        <dbReference type="EMBL" id="ORY45138.1"/>
    </source>
</evidence>
<dbReference type="PANTHER" id="PTHR34203">
    <property type="entry name" value="METHYLTRANSFERASE, FKBM FAMILY PROTEIN"/>
    <property type="match status" value="1"/>
</dbReference>
<keyword evidence="3" id="KW-0808">Transferase</keyword>
<keyword evidence="1" id="KW-0472">Membrane</keyword>
<dbReference type="InterPro" id="IPR006342">
    <property type="entry name" value="FkbM_mtfrase"/>
</dbReference>
<keyword evidence="1" id="KW-0812">Transmembrane</keyword>
<keyword evidence="3" id="KW-0489">Methyltransferase</keyword>
<comment type="caution">
    <text evidence="3">The sequence shown here is derived from an EMBL/GenBank/DDBJ whole genome shotgun (WGS) entry which is preliminary data.</text>
</comment>
<dbReference type="NCBIfam" id="TIGR01444">
    <property type="entry name" value="fkbM_fam"/>
    <property type="match status" value="1"/>
</dbReference>
<dbReference type="Proteomes" id="UP000193642">
    <property type="component" value="Unassembled WGS sequence"/>
</dbReference>